<protein>
    <submittedName>
        <fullName evidence="1">Uncharacterized protein</fullName>
    </submittedName>
</protein>
<sequence>MHNIALIAALEGTRHQVTTDWFAIMAMLKTRNMSDDAIELVYNDLCAGVRVTTRGLTLAKAIDKQQNESVVK</sequence>
<proteinExistence type="predicted"/>
<dbReference type="RefSeq" id="WP_188738882.1">
    <property type="nucleotide sequence ID" value="NZ_BMII01000012.1"/>
</dbReference>
<evidence type="ECO:0000313" key="1">
    <source>
        <dbReference type="EMBL" id="GGB56638.1"/>
    </source>
</evidence>
<name>A0ABQ1J1N7_9GAMM</name>
<dbReference type="Proteomes" id="UP000617555">
    <property type="component" value="Unassembled WGS sequence"/>
</dbReference>
<organism evidence="1 2">
    <name type="scientific">Shewanella inventionis</name>
    <dbReference type="NCBI Taxonomy" id="1738770"/>
    <lineage>
        <taxon>Bacteria</taxon>
        <taxon>Pseudomonadati</taxon>
        <taxon>Pseudomonadota</taxon>
        <taxon>Gammaproteobacteria</taxon>
        <taxon>Alteromonadales</taxon>
        <taxon>Shewanellaceae</taxon>
        <taxon>Shewanella</taxon>
    </lineage>
</organism>
<accession>A0ABQ1J1N7</accession>
<reference evidence="2" key="1">
    <citation type="journal article" date="2019" name="Int. J. Syst. Evol. Microbiol.">
        <title>The Global Catalogue of Microorganisms (GCM) 10K type strain sequencing project: providing services to taxonomists for standard genome sequencing and annotation.</title>
        <authorList>
            <consortium name="The Broad Institute Genomics Platform"/>
            <consortium name="The Broad Institute Genome Sequencing Center for Infectious Disease"/>
            <person name="Wu L."/>
            <person name="Ma J."/>
        </authorList>
    </citation>
    <scope>NUCLEOTIDE SEQUENCE [LARGE SCALE GENOMIC DNA]</scope>
    <source>
        <strain evidence="2">CGMCC 1.15339</strain>
    </source>
</reference>
<keyword evidence="2" id="KW-1185">Reference proteome</keyword>
<gene>
    <name evidence="1" type="ORF">GCM10011607_16550</name>
</gene>
<comment type="caution">
    <text evidence="1">The sequence shown here is derived from an EMBL/GenBank/DDBJ whole genome shotgun (WGS) entry which is preliminary data.</text>
</comment>
<evidence type="ECO:0000313" key="2">
    <source>
        <dbReference type="Proteomes" id="UP000617555"/>
    </source>
</evidence>
<dbReference type="EMBL" id="BMII01000012">
    <property type="protein sequence ID" value="GGB56638.1"/>
    <property type="molecule type" value="Genomic_DNA"/>
</dbReference>